<evidence type="ECO:0000256" key="2">
    <source>
        <dbReference type="SAM" id="SignalP"/>
    </source>
</evidence>
<feature type="signal peptide" evidence="2">
    <location>
        <begin position="1"/>
        <end position="18"/>
    </location>
</feature>
<evidence type="ECO:0000313" key="5">
    <source>
        <dbReference type="Proteomes" id="UP000249723"/>
    </source>
</evidence>
<evidence type="ECO:0000259" key="3">
    <source>
        <dbReference type="Pfam" id="PF22974"/>
    </source>
</evidence>
<keyword evidence="5" id="KW-1185">Reference proteome</keyword>
<feature type="region of interest" description="Disordered" evidence="1">
    <location>
        <begin position="750"/>
        <end position="778"/>
    </location>
</feature>
<dbReference type="OrthoDB" id="10439960at2759"/>
<keyword evidence="2" id="KW-0732">Signal</keyword>
<sequence>MLAPLLLPLVLLPTLVRSEVMTPVPLFDSSHATEGRPFSASLDSTKDGAAASASSLASLVLQSKENVVWAGPKDEHGMATFATMELDSHDTEKIINMQRFSKFLDNVKCGPTSTTLTFTSSDDFTAAVTAWSWVNDHDKHVMHVLANWKGCLTPQGNLQPYHFDKMTSDATSKTITLQGGPKDWSLAAHTFVLEFGGGASGVPDTTSDGDTNTIEGSTSNSSSNATLSKRSQTIEGEAPSLNGSTTDLTTNKTNGVSFKDSKWGFLKKHFRHLGDYNGHKPYDIDIHSDISGKIKPPGITRAGAVFAAQATCTDCHLFGRMDFDLIAKVENWHPVEMGIYATARGVRAQANWNLAAMVSVGFTCCSHHCRSTTDRFRLFTCTIPNLQAELAQTLEIMQAGISLALAGFSFSIPHILHMGLYAEGGYGIRLENVHGEVGIKSTVTGHVNEGAVGHMDVLKRKGSNTNYGVTMTPGKVDFFGSGHGTVIGHAMGGIGIGVSLFKAEYDAVLHMKVPSVGFTLSVDQAGQGECGKQMHRPTASIQPFIDIYIDFRLGGKGAADNINTPIGVADPKSPKSPKIKGRSTKHGSHMLNTDPAEYDAIRAKKVKELARSAIMSGSTWRRNKSNSTATASRTFSPMGPSGSDSENLDKSSASGTDASSSSPSLRHAGDKRWLGAAVKKALGKVWDWTLYYHKYPVGHIMCFPIGHGQSSDKQDSLQTSLMDKGRVTRVVRRGKGSSLVAPVEVERLSLGPATDGPKGLNPTNGTFAPAVQGDHLGV</sequence>
<feature type="domain" description="DUF7029" evidence="3">
    <location>
        <begin position="88"/>
        <end position="191"/>
    </location>
</feature>
<accession>A0A2X0LMM3</accession>
<protein>
    <submittedName>
        <fullName evidence="4">BZ3500_MvSof-1268-A1-R1_Chr4-4g07548 protein</fullName>
    </submittedName>
</protein>
<feature type="compositionally biased region" description="Low complexity" evidence="1">
    <location>
        <begin position="211"/>
        <end position="231"/>
    </location>
</feature>
<feature type="compositionally biased region" description="Polar residues" evidence="1">
    <location>
        <begin position="617"/>
        <end position="635"/>
    </location>
</feature>
<dbReference type="Proteomes" id="UP000249723">
    <property type="component" value="Unassembled WGS sequence"/>
</dbReference>
<feature type="region of interest" description="Disordered" evidence="1">
    <location>
        <begin position="201"/>
        <end position="248"/>
    </location>
</feature>
<evidence type="ECO:0000256" key="1">
    <source>
        <dbReference type="SAM" id="MobiDB-lite"/>
    </source>
</evidence>
<feature type="region of interest" description="Disordered" evidence="1">
    <location>
        <begin position="617"/>
        <end position="668"/>
    </location>
</feature>
<reference evidence="5" key="1">
    <citation type="submission" date="2016-10" db="EMBL/GenBank/DDBJ databases">
        <authorList>
            <person name="Jeantristanb JTB J.-T."/>
            <person name="Ricardo R."/>
        </authorList>
    </citation>
    <scope>NUCLEOTIDE SEQUENCE [LARGE SCALE GENOMIC DNA]</scope>
</reference>
<dbReference type="EMBL" id="FMWP01000089">
    <property type="protein sequence ID" value="SCZ96682.1"/>
    <property type="molecule type" value="Genomic_DNA"/>
</dbReference>
<organism evidence="4 5">
    <name type="scientific">Microbotryum saponariae</name>
    <dbReference type="NCBI Taxonomy" id="289078"/>
    <lineage>
        <taxon>Eukaryota</taxon>
        <taxon>Fungi</taxon>
        <taxon>Dikarya</taxon>
        <taxon>Basidiomycota</taxon>
        <taxon>Pucciniomycotina</taxon>
        <taxon>Microbotryomycetes</taxon>
        <taxon>Microbotryales</taxon>
        <taxon>Microbotryaceae</taxon>
        <taxon>Microbotryum</taxon>
    </lineage>
</organism>
<feature type="compositionally biased region" description="Basic residues" evidence="1">
    <location>
        <begin position="575"/>
        <end position="588"/>
    </location>
</feature>
<dbReference type="Pfam" id="PF22974">
    <property type="entry name" value="DUF7029"/>
    <property type="match status" value="1"/>
</dbReference>
<feature type="chain" id="PRO_5030060260" evidence="2">
    <location>
        <begin position="19"/>
        <end position="778"/>
    </location>
</feature>
<dbReference type="InterPro" id="IPR054293">
    <property type="entry name" value="DUF7029"/>
</dbReference>
<dbReference type="STRING" id="289078.A0A2X0LMM3"/>
<proteinExistence type="predicted"/>
<name>A0A2X0LMM3_9BASI</name>
<evidence type="ECO:0000313" key="4">
    <source>
        <dbReference type="EMBL" id="SCZ96682.1"/>
    </source>
</evidence>
<feature type="region of interest" description="Disordered" evidence="1">
    <location>
        <begin position="565"/>
        <end position="596"/>
    </location>
</feature>
<dbReference type="AlphaFoldDB" id="A0A2X0LMM3"/>
<gene>
    <name evidence="4" type="ORF">BZ3500_MVSOF-1268-A1-R1_CHR4-4G07548</name>
</gene>
<feature type="compositionally biased region" description="Low complexity" evidence="1">
    <location>
        <begin position="651"/>
        <end position="664"/>
    </location>
</feature>